<keyword evidence="7 8" id="KW-0998">Cell outer membrane</keyword>
<dbReference type="Gene3D" id="2.170.130.10">
    <property type="entry name" value="TonB-dependent receptor, plug domain"/>
    <property type="match status" value="1"/>
</dbReference>
<dbReference type="InterPro" id="IPR012910">
    <property type="entry name" value="Plug_dom"/>
</dbReference>
<dbReference type="Gene3D" id="2.40.170.20">
    <property type="entry name" value="TonB-dependent receptor, beta-barrel domain"/>
    <property type="match status" value="1"/>
</dbReference>
<dbReference type="AlphaFoldDB" id="A0A831VVH5"/>
<dbReference type="InterPro" id="IPR036942">
    <property type="entry name" value="Beta-barrel_TonB_sf"/>
</dbReference>
<evidence type="ECO:0000256" key="6">
    <source>
        <dbReference type="ARBA" id="ARBA00023136"/>
    </source>
</evidence>
<keyword evidence="12" id="KW-0675">Receptor</keyword>
<reference evidence="12" key="1">
    <citation type="journal article" date="2020" name="mSystems">
        <title>Genome- and Community-Level Interaction Insights into Carbon Utilization and Element Cycling Functions of Hydrothermarchaeota in Hydrothermal Sediment.</title>
        <authorList>
            <person name="Zhou Z."/>
            <person name="Liu Y."/>
            <person name="Xu W."/>
            <person name="Pan J."/>
            <person name="Luo Z.H."/>
            <person name="Li M."/>
        </authorList>
    </citation>
    <scope>NUCLEOTIDE SEQUENCE [LARGE SCALE GENOMIC DNA]</scope>
    <source>
        <strain evidence="12">HyVt-357</strain>
    </source>
</reference>
<dbReference type="Proteomes" id="UP000885748">
    <property type="component" value="Unassembled WGS sequence"/>
</dbReference>
<evidence type="ECO:0000313" key="12">
    <source>
        <dbReference type="EMBL" id="HEA52199.1"/>
    </source>
</evidence>
<evidence type="ECO:0000256" key="4">
    <source>
        <dbReference type="ARBA" id="ARBA00022692"/>
    </source>
</evidence>
<dbReference type="InterPro" id="IPR000531">
    <property type="entry name" value="Beta-barrel_TonB"/>
</dbReference>
<dbReference type="GO" id="GO:0015344">
    <property type="term" value="F:siderophore uptake transmembrane transporter activity"/>
    <property type="evidence" value="ECO:0007669"/>
    <property type="project" value="TreeGrafter"/>
</dbReference>
<sequence length="733" mass="83229">MLLTNFNNLTRRGSVSRLYRILATGLAGGLASVVFLSPAAAKPLPDESEETSFYGFNDEIPEVLTTTRLRQPKTRVPGTTTVITGELIRDLGIMNLVEVFRLVPGMVVGDVGSSTPVTTYHGTVHYEQRRMQVLVDGRTAHRATLSDMDWQTMPVPLETIERIEVSRGPNAAAYGINAFLGTINIITRSPSDTSGKEVRVVRGSRNYVRTFASIGDVSERYDWRVAYEKRKFDGFDYQIEDKMRTPFHDGQDINVLTYDSRLKVNSGFNADIRAGVVDGVNEEDMFKSGELSPLANPDIQVRDFYLQTQLNFTPSQTHFFHIQVNFENFERRQRWPIAIPESAVNCLANNVLVFDDANEALCFQPGGTPLMADVNSDSEDSRLEFELQDTLLFSDDLKLVTGLGYRKDTYRSQTLFNGRGNDYQSRIFGNLEYTPISWLTLNGGGNWERTTTTHEGYFSPRVAANFRLGNNHALRFVYSKAVRTPDGFEQNPDYGFTLRNVRPSQYSAYEGSRVESTDVWSDVRFVTLGEDLSEESIISREISYFGLFPMDRGQFSLEVRVFRDQLRNMISGIIGFEEWTIDNNVDIDQKGFELEAALEYPGTTLRASYGYLDQDDWYNGPEISSDSAINNDRKEYKVGLLGRLSARHSGSLAFIQDIPFGLKGVVAYYWADQLKESRFGRLDLRLVKTIFMPRYTMEFAFTVQHYLNTDPDMSPDNNIEDQNQFFVEAGLRF</sequence>
<organism evidence="12">
    <name type="scientific">Marinobacter antarcticus</name>
    <dbReference type="NCBI Taxonomy" id="564117"/>
    <lineage>
        <taxon>Bacteria</taxon>
        <taxon>Pseudomonadati</taxon>
        <taxon>Pseudomonadota</taxon>
        <taxon>Gammaproteobacteria</taxon>
        <taxon>Pseudomonadales</taxon>
        <taxon>Marinobacteraceae</taxon>
        <taxon>Marinobacter</taxon>
    </lineage>
</organism>
<dbReference type="InterPro" id="IPR037066">
    <property type="entry name" value="Plug_dom_sf"/>
</dbReference>
<evidence type="ECO:0000256" key="5">
    <source>
        <dbReference type="ARBA" id="ARBA00023077"/>
    </source>
</evidence>
<accession>A0A831VVH5</accession>
<keyword evidence="2 8" id="KW-0813">Transport</keyword>
<dbReference type="PANTHER" id="PTHR30069:SF27">
    <property type="entry name" value="BLL4766 PROTEIN"/>
    <property type="match status" value="1"/>
</dbReference>
<comment type="subcellular location">
    <subcellularLocation>
        <location evidence="1 8">Cell outer membrane</location>
        <topology evidence="1 8">Multi-pass membrane protein</topology>
    </subcellularLocation>
</comment>
<keyword evidence="5 9" id="KW-0798">TonB box</keyword>
<evidence type="ECO:0000256" key="8">
    <source>
        <dbReference type="PROSITE-ProRule" id="PRU01360"/>
    </source>
</evidence>
<keyword evidence="3 8" id="KW-1134">Transmembrane beta strand</keyword>
<dbReference type="GO" id="GO:0044718">
    <property type="term" value="P:siderophore transmembrane transport"/>
    <property type="evidence" value="ECO:0007669"/>
    <property type="project" value="TreeGrafter"/>
</dbReference>
<evidence type="ECO:0000256" key="9">
    <source>
        <dbReference type="RuleBase" id="RU003357"/>
    </source>
</evidence>
<feature type="domain" description="TonB-dependent receptor plug" evidence="11">
    <location>
        <begin position="73"/>
        <end position="181"/>
    </location>
</feature>
<dbReference type="RefSeq" id="WP_304101019.1">
    <property type="nucleotide sequence ID" value="NZ_DRGY01000057.1"/>
</dbReference>
<keyword evidence="4 8" id="KW-0812">Transmembrane</keyword>
<evidence type="ECO:0000256" key="2">
    <source>
        <dbReference type="ARBA" id="ARBA00022448"/>
    </source>
</evidence>
<evidence type="ECO:0000259" key="11">
    <source>
        <dbReference type="Pfam" id="PF07715"/>
    </source>
</evidence>
<dbReference type="Pfam" id="PF07715">
    <property type="entry name" value="Plug"/>
    <property type="match status" value="1"/>
</dbReference>
<dbReference type="PANTHER" id="PTHR30069">
    <property type="entry name" value="TONB-DEPENDENT OUTER MEMBRANE RECEPTOR"/>
    <property type="match status" value="1"/>
</dbReference>
<dbReference type="EMBL" id="DRGY01000057">
    <property type="protein sequence ID" value="HEA52199.1"/>
    <property type="molecule type" value="Genomic_DNA"/>
</dbReference>
<comment type="similarity">
    <text evidence="8 9">Belongs to the TonB-dependent receptor family.</text>
</comment>
<evidence type="ECO:0000259" key="10">
    <source>
        <dbReference type="Pfam" id="PF00593"/>
    </source>
</evidence>
<evidence type="ECO:0000256" key="1">
    <source>
        <dbReference type="ARBA" id="ARBA00004571"/>
    </source>
</evidence>
<dbReference type="PROSITE" id="PS52016">
    <property type="entry name" value="TONB_DEPENDENT_REC_3"/>
    <property type="match status" value="1"/>
</dbReference>
<dbReference type="GO" id="GO:0009279">
    <property type="term" value="C:cell outer membrane"/>
    <property type="evidence" value="ECO:0007669"/>
    <property type="project" value="UniProtKB-SubCell"/>
</dbReference>
<feature type="domain" description="TonB-dependent receptor-like beta-barrel" evidence="10">
    <location>
        <begin position="299"/>
        <end position="686"/>
    </location>
</feature>
<keyword evidence="6 8" id="KW-0472">Membrane</keyword>
<evidence type="ECO:0000256" key="3">
    <source>
        <dbReference type="ARBA" id="ARBA00022452"/>
    </source>
</evidence>
<dbReference type="SUPFAM" id="SSF56935">
    <property type="entry name" value="Porins"/>
    <property type="match status" value="1"/>
</dbReference>
<evidence type="ECO:0000256" key="7">
    <source>
        <dbReference type="ARBA" id="ARBA00023237"/>
    </source>
</evidence>
<dbReference type="InterPro" id="IPR039426">
    <property type="entry name" value="TonB-dep_rcpt-like"/>
</dbReference>
<protein>
    <submittedName>
        <fullName evidence="12">TonB-dependent receptor</fullName>
    </submittedName>
</protein>
<proteinExistence type="inferred from homology"/>
<comment type="caution">
    <text evidence="12">The sequence shown here is derived from an EMBL/GenBank/DDBJ whole genome shotgun (WGS) entry which is preliminary data.</text>
</comment>
<gene>
    <name evidence="12" type="ORF">ENI00_07735</name>
</gene>
<name>A0A831VVH5_9GAMM</name>
<dbReference type="Pfam" id="PF00593">
    <property type="entry name" value="TonB_dep_Rec_b-barrel"/>
    <property type="match status" value="1"/>
</dbReference>